<name>A0A8B6EXL3_MYTGA</name>
<dbReference type="OrthoDB" id="10381136at2759"/>
<gene>
    <name evidence="1" type="ORF">MGAL_10B071823</name>
</gene>
<evidence type="ECO:0000313" key="1">
    <source>
        <dbReference type="EMBL" id="VDI41367.1"/>
    </source>
</evidence>
<protein>
    <submittedName>
        <fullName evidence="1">Uncharacterized protein</fullName>
    </submittedName>
</protein>
<keyword evidence="2" id="KW-1185">Reference proteome</keyword>
<dbReference type="AlphaFoldDB" id="A0A8B6EXL3"/>
<organism evidence="1 2">
    <name type="scientific">Mytilus galloprovincialis</name>
    <name type="common">Mediterranean mussel</name>
    <dbReference type="NCBI Taxonomy" id="29158"/>
    <lineage>
        <taxon>Eukaryota</taxon>
        <taxon>Metazoa</taxon>
        <taxon>Spiralia</taxon>
        <taxon>Lophotrochozoa</taxon>
        <taxon>Mollusca</taxon>
        <taxon>Bivalvia</taxon>
        <taxon>Autobranchia</taxon>
        <taxon>Pteriomorphia</taxon>
        <taxon>Mytilida</taxon>
        <taxon>Mytiloidea</taxon>
        <taxon>Mytilidae</taxon>
        <taxon>Mytilinae</taxon>
        <taxon>Mytilus</taxon>
    </lineage>
</organism>
<sequence>RSGTVASEEIAQLEEHVSRVDTKSVEYAYKLDSVTKQISNLLLKTSRLNVLVDKLQKKANLGEKNSENGFSILSTSDAYNECSLKVMENNDSTGLDKIPFMENDEASDEENIEYKSDNECCSAGANINLSRNVNVPTIGSLTHNAVQYYESNINPNQPLGENCETKFFKKIGTCSDKDIGQNSSTKSTCSDESIFDENKIEEDNALNSFNKEKVNESSFEIDNCNTSNRKTKFRKNESGYKSRTIEIQNDNRVSFHKSSGGKRDENVYTTEIQREDSNISNKRPTEHVTDDTRTMMKSVTPYSSSRRSSRRRHEEDFYDEKLFDAGQPKTVREWYQYTKQITDYASARMRSGAVKLGRSPDVILVLDISDRMTGYFQKLKSAALQYVYG</sequence>
<accession>A0A8B6EXL3</accession>
<proteinExistence type="predicted"/>
<feature type="non-terminal residue" evidence="1">
    <location>
        <position position="389"/>
    </location>
</feature>
<dbReference type="Proteomes" id="UP000596742">
    <property type="component" value="Unassembled WGS sequence"/>
</dbReference>
<reference evidence="1" key="1">
    <citation type="submission" date="2018-11" db="EMBL/GenBank/DDBJ databases">
        <authorList>
            <person name="Alioto T."/>
            <person name="Alioto T."/>
        </authorList>
    </citation>
    <scope>NUCLEOTIDE SEQUENCE</scope>
</reference>
<dbReference type="EMBL" id="UYJE01005891">
    <property type="protein sequence ID" value="VDI41367.1"/>
    <property type="molecule type" value="Genomic_DNA"/>
</dbReference>
<evidence type="ECO:0000313" key="2">
    <source>
        <dbReference type="Proteomes" id="UP000596742"/>
    </source>
</evidence>
<comment type="caution">
    <text evidence="1">The sequence shown here is derived from an EMBL/GenBank/DDBJ whole genome shotgun (WGS) entry which is preliminary data.</text>
</comment>